<dbReference type="EMBL" id="JAVYJV010000008">
    <property type="protein sequence ID" value="KAK4365253.1"/>
    <property type="molecule type" value="Genomic_DNA"/>
</dbReference>
<keyword evidence="2" id="KW-0238">DNA-binding</keyword>
<keyword evidence="3" id="KW-0804">Transcription</keyword>
<dbReference type="Gene3D" id="2.170.150.80">
    <property type="entry name" value="NAC domain"/>
    <property type="match status" value="1"/>
</dbReference>
<dbReference type="AlphaFoldDB" id="A0AAE1S9L3"/>
<keyword evidence="4" id="KW-0539">Nucleus</keyword>
<dbReference type="GO" id="GO:0006355">
    <property type="term" value="P:regulation of DNA-templated transcription"/>
    <property type="evidence" value="ECO:0007669"/>
    <property type="project" value="InterPro"/>
</dbReference>
<proteinExistence type="predicted"/>
<feature type="domain" description="NAC" evidence="5">
    <location>
        <begin position="1"/>
        <end position="36"/>
    </location>
</feature>
<dbReference type="PROSITE" id="PS51005">
    <property type="entry name" value="NAC"/>
    <property type="match status" value="1"/>
</dbReference>
<organism evidence="6 7">
    <name type="scientific">Anisodus tanguticus</name>
    <dbReference type="NCBI Taxonomy" id="243964"/>
    <lineage>
        <taxon>Eukaryota</taxon>
        <taxon>Viridiplantae</taxon>
        <taxon>Streptophyta</taxon>
        <taxon>Embryophyta</taxon>
        <taxon>Tracheophyta</taxon>
        <taxon>Spermatophyta</taxon>
        <taxon>Magnoliopsida</taxon>
        <taxon>eudicotyledons</taxon>
        <taxon>Gunneridae</taxon>
        <taxon>Pentapetalae</taxon>
        <taxon>asterids</taxon>
        <taxon>lamiids</taxon>
        <taxon>Solanales</taxon>
        <taxon>Solanaceae</taxon>
        <taxon>Solanoideae</taxon>
        <taxon>Hyoscyameae</taxon>
        <taxon>Anisodus</taxon>
    </lineage>
</organism>
<dbReference type="SUPFAM" id="SSF101941">
    <property type="entry name" value="NAC domain"/>
    <property type="match status" value="1"/>
</dbReference>
<dbReference type="GO" id="GO:0003677">
    <property type="term" value="F:DNA binding"/>
    <property type="evidence" value="ECO:0007669"/>
    <property type="project" value="UniProtKB-KW"/>
</dbReference>
<evidence type="ECO:0000256" key="4">
    <source>
        <dbReference type="ARBA" id="ARBA00023242"/>
    </source>
</evidence>
<sequence length="92" mass="10645">MANGEWLMTEYSLYDGYLDAGKIKNKGYVICKIKKKEKSVMQEEDTNGRTLNDDIQLVAEDDYQENNIEYLEGDHVLALLEDIDLDSFDFVL</sequence>
<keyword evidence="7" id="KW-1185">Reference proteome</keyword>
<evidence type="ECO:0000313" key="6">
    <source>
        <dbReference type="EMBL" id="KAK4365253.1"/>
    </source>
</evidence>
<evidence type="ECO:0000256" key="2">
    <source>
        <dbReference type="ARBA" id="ARBA00023125"/>
    </source>
</evidence>
<keyword evidence="1" id="KW-0805">Transcription regulation</keyword>
<dbReference type="InterPro" id="IPR003441">
    <property type="entry name" value="NAC-dom"/>
</dbReference>
<reference evidence="6" key="1">
    <citation type="submission" date="2023-12" db="EMBL/GenBank/DDBJ databases">
        <title>Genome assembly of Anisodus tanguticus.</title>
        <authorList>
            <person name="Wang Y.-J."/>
        </authorList>
    </citation>
    <scope>NUCLEOTIDE SEQUENCE</scope>
    <source>
        <strain evidence="6">KB-2021</strain>
        <tissue evidence="6">Leaf</tissue>
    </source>
</reference>
<dbReference type="InterPro" id="IPR036093">
    <property type="entry name" value="NAC_dom_sf"/>
</dbReference>
<name>A0AAE1S9L3_9SOLA</name>
<evidence type="ECO:0000256" key="1">
    <source>
        <dbReference type="ARBA" id="ARBA00023015"/>
    </source>
</evidence>
<evidence type="ECO:0000313" key="7">
    <source>
        <dbReference type="Proteomes" id="UP001291623"/>
    </source>
</evidence>
<dbReference type="Proteomes" id="UP001291623">
    <property type="component" value="Unassembled WGS sequence"/>
</dbReference>
<gene>
    <name evidence="6" type="ORF">RND71_016611</name>
</gene>
<protein>
    <recommendedName>
        <fullName evidence="5">NAC domain-containing protein</fullName>
    </recommendedName>
</protein>
<comment type="caution">
    <text evidence="6">The sequence shown here is derived from an EMBL/GenBank/DDBJ whole genome shotgun (WGS) entry which is preliminary data.</text>
</comment>
<evidence type="ECO:0000256" key="3">
    <source>
        <dbReference type="ARBA" id="ARBA00023163"/>
    </source>
</evidence>
<accession>A0AAE1S9L3</accession>
<evidence type="ECO:0000259" key="5">
    <source>
        <dbReference type="PROSITE" id="PS51005"/>
    </source>
</evidence>